<keyword evidence="1" id="KW-1133">Transmembrane helix</keyword>
<feature type="transmembrane region" description="Helical" evidence="1">
    <location>
        <begin position="15"/>
        <end position="35"/>
    </location>
</feature>
<evidence type="ECO:0000313" key="2">
    <source>
        <dbReference type="EMBL" id="OGL53986.1"/>
    </source>
</evidence>
<keyword evidence="1" id="KW-0812">Transmembrane</keyword>
<accession>A0A1F7SJL3</accession>
<evidence type="ECO:0000256" key="1">
    <source>
        <dbReference type="SAM" id="Phobius"/>
    </source>
</evidence>
<dbReference type="InterPro" id="IPR023352">
    <property type="entry name" value="MAPEG-like_dom_sf"/>
</dbReference>
<feature type="transmembrane region" description="Helical" evidence="1">
    <location>
        <begin position="128"/>
        <end position="146"/>
    </location>
</feature>
<reference evidence="2 3" key="1">
    <citation type="journal article" date="2016" name="Nat. Commun.">
        <title>Thousands of microbial genomes shed light on interconnected biogeochemical processes in an aquifer system.</title>
        <authorList>
            <person name="Anantharaman K."/>
            <person name="Brown C.T."/>
            <person name="Hug L.A."/>
            <person name="Sharon I."/>
            <person name="Castelle C.J."/>
            <person name="Probst A.J."/>
            <person name="Thomas B.C."/>
            <person name="Singh A."/>
            <person name="Wilkins M.J."/>
            <person name="Karaoz U."/>
            <person name="Brodie E.L."/>
            <person name="Williams K.H."/>
            <person name="Hubbard S.S."/>
            <person name="Banfield J.F."/>
        </authorList>
    </citation>
    <scope>NUCLEOTIDE SEQUENCE [LARGE SCALE GENOMIC DNA]</scope>
</reference>
<keyword evidence="1" id="KW-0472">Membrane</keyword>
<dbReference type="STRING" id="1817883.A3G31_09480"/>
<dbReference type="AlphaFoldDB" id="A0A1F7SJL3"/>
<feature type="transmembrane region" description="Helical" evidence="1">
    <location>
        <begin position="71"/>
        <end position="92"/>
    </location>
</feature>
<proteinExistence type="predicted"/>
<dbReference type="EMBL" id="MGDI01000018">
    <property type="protein sequence ID" value="OGL53986.1"/>
    <property type="molecule type" value="Genomic_DNA"/>
</dbReference>
<sequence>MNNLKLNQLHPGSKIILISFFVLILVGLLLSMSTASKTVKIRQEKAKTLGVKYDDFFDEDDKFLHFKDAHVHLFGHALVYLSVATVFCFSGAKEVYKILTGVIMLITLLVHTYALINLKIPIEIVAMVVYTLLLIYMMLSSVIAMYRKEGKD</sequence>
<organism evidence="2 3">
    <name type="scientific">Candidatus Schekmanbacteria bacterium RIFCSPLOWO2_12_FULL_38_15</name>
    <dbReference type="NCBI Taxonomy" id="1817883"/>
    <lineage>
        <taxon>Bacteria</taxon>
        <taxon>Candidatus Schekmaniibacteriota</taxon>
    </lineage>
</organism>
<protein>
    <submittedName>
        <fullName evidence="2">Uncharacterized protein</fullName>
    </submittedName>
</protein>
<comment type="caution">
    <text evidence="2">The sequence shown here is derived from an EMBL/GenBank/DDBJ whole genome shotgun (WGS) entry which is preliminary data.</text>
</comment>
<evidence type="ECO:0000313" key="3">
    <source>
        <dbReference type="Proteomes" id="UP000178082"/>
    </source>
</evidence>
<feature type="transmembrane region" description="Helical" evidence="1">
    <location>
        <begin position="98"/>
        <end position="116"/>
    </location>
</feature>
<dbReference type="Proteomes" id="UP000178082">
    <property type="component" value="Unassembled WGS sequence"/>
</dbReference>
<name>A0A1F7SJL3_9BACT</name>
<gene>
    <name evidence="2" type="ORF">A3G31_09480</name>
</gene>
<dbReference type="Gene3D" id="1.20.120.550">
    <property type="entry name" value="Membrane associated eicosanoid/glutathione metabolism-like domain"/>
    <property type="match status" value="1"/>
</dbReference>